<protein>
    <submittedName>
        <fullName evidence="7">UvrD-like Helicase, ATP-binding domain, P-loop containing nucleoside triphosphate hydrolase</fullName>
    </submittedName>
</protein>
<accession>A0A2U1NPU0</accession>
<dbReference type="InterPro" id="IPR038765">
    <property type="entry name" value="Papain-like_cys_pep_sf"/>
</dbReference>
<keyword evidence="4" id="KW-0175">Coiled coil</keyword>
<dbReference type="Pfam" id="PF02902">
    <property type="entry name" value="Peptidase_C48"/>
    <property type="match status" value="1"/>
</dbReference>
<evidence type="ECO:0000256" key="3">
    <source>
        <dbReference type="ARBA" id="ARBA00022801"/>
    </source>
</evidence>
<evidence type="ECO:0000313" key="7">
    <source>
        <dbReference type="EMBL" id="PWA75523.1"/>
    </source>
</evidence>
<dbReference type="Gene3D" id="3.40.395.10">
    <property type="entry name" value="Adenoviral Proteinase, Chain A"/>
    <property type="match status" value="1"/>
</dbReference>
<evidence type="ECO:0000256" key="2">
    <source>
        <dbReference type="ARBA" id="ARBA00022670"/>
    </source>
</evidence>
<keyword evidence="7" id="KW-0347">Helicase</keyword>
<dbReference type="STRING" id="35608.A0A2U1NPU0"/>
<dbReference type="Proteomes" id="UP000245207">
    <property type="component" value="Unassembled WGS sequence"/>
</dbReference>
<feature type="domain" description="DUF6469" evidence="6">
    <location>
        <begin position="79"/>
        <end position="178"/>
    </location>
</feature>
<dbReference type="SUPFAM" id="SSF54001">
    <property type="entry name" value="Cysteine proteinases"/>
    <property type="match status" value="1"/>
</dbReference>
<dbReference type="InterPro" id="IPR003653">
    <property type="entry name" value="Peptidase_C48_C"/>
</dbReference>
<dbReference type="Pfam" id="PF20073">
    <property type="entry name" value="DUF6469"/>
    <property type="match status" value="1"/>
</dbReference>
<evidence type="ECO:0000256" key="4">
    <source>
        <dbReference type="SAM" id="Coils"/>
    </source>
</evidence>
<keyword evidence="7" id="KW-0067">ATP-binding</keyword>
<evidence type="ECO:0000313" key="8">
    <source>
        <dbReference type="Proteomes" id="UP000245207"/>
    </source>
</evidence>
<comment type="caution">
    <text evidence="7">The sequence shown here is derived from an EMBL/GenBank/DDBJ whole genome shotgun (WGS) entry which is preliminary data.</text>
</comment>
<organism evidence="7 8">
    <name type="scientific">Artemisia annua</name>
    <name type="common">Sweet wormwood</name>
    <dbReference type="NCBI Taxonomy" id="35608"/>
    <lineage>
        <taxon>Eukaryota</taxon>
        <taxon>Viridiplantae</taxon>
        <taxon>Streptophyta</taxon>
        <taxon>Embryophyta</taxon>
        <taxon>Tracheophyta</taxon>
        <taxon>Spermatophyta</taxon>
        <taxon>Magnoliopsida</taxon>
        <taxon>eudicotyledons</taxon>
        <taxon>Gunneridae</taxon>
        <taxon>Pentapetalae</taxon>
        <taxon>asterids</taxon>
        <taxon>campanulids</taxon>
        <taxon>Asterales</taxon>
        <taxon>Asteraceae</taxon>
        <taxon>Asteroideae</taxon>
        <taxon>Anthemideae</taxon>
        <taxon>Artemisiinae</taxon>
        <taxon>Artemisia</taxon>
    </lineage>
</organism>
<name>A0A2U1NPU0_ARTAN</name>
<feature type="domain" description="Ubiquitin-like protease family profile" evidence="5">
    <location>
        <begin position="646"/>
        <end position="684"/>
    </location>
</feature>
<dbReference type="AlphaFoldDB" id="A0A2U1NPU0"/>
<dbReference type="GO" id="GO:0005524">
    <property type="term" value="F:ATP binding"/>
    <property type="evidence" value="ECO:0007669"/>
    <property type="project" value="UniProtKB-KW"/>
</dbReference>
<evidence type="ECO:0000259" key="6">
    <source>
        <dbReference type="Pfam" id="PF20073"/>
    </source>
</evidence>
<dbReference type="OrthoDB" id="3156807at2759"/>
<evidence type="ECO:0000259" key="5">
    <source>
        <dbReference type="Pfam" id="PF02902"/>
    </source>
</evidence>
<keyword evidence="8" id="KW-1185">Reference proteome</keyword>
<sequence>MDKGSLGEGAKHHEDEFTKIILSWSLDDILNEDLYKNKVENIPLSFESQNHYFGSFVYPLLEETRCELASSMEIMYRAPFADIIAFNESKSGENMLYDVTVGPWKNQLSERGKDAFHTLAGDLLILVDGKPESVSDLQHLGRTWAFSLVKNNKDDSTSIKVKASKPIEFQDGMVEVVEIAKFLRDRVHKDSLRLMALMISMKETELSQHYMLRKQHDVIDGHYDMPLIYYVEGHTLHFGLAEFALITGFRFGSVSFGLYTSGDLKFRERIFPHRIGLSVTILDLLGVIEDEDLFGNISDERCSYVFRFSRLMQQVMFGRLRLCQLYQGQLLGPKKLSSNDLIVLSFLQRLYDVKPTCDIRPTRAEYGSNWWTNTNDYIQQYIPRPPPLIPESSLVDAYFAKLEKKRKLAKLDFCELPSVSRSDSSVREPSIKDRVITELNIRVSKLESIIQVLHCERSGGVVAPLAFNDCFSNMTNDFLASLNNLYLDLIKLPESDEDIVLEYIREEELRLRLEEEDRLQLEDEKMRKQELRIRVDEYKRMRSEEEMVSHLAEEKKKKRNEYVNSAKLKKSLRLLAPNKRNHADGLPSESNYKVSWVKLKKTRGYINDPCMIERLKNVKPWKELLLQNTMPLFYVDGRRYPIPWSDVDQVLMPINETERHWCVAHFDILSGLVTFYDSGNTYDYECRDWFLVGKWFHLVIITITYHGAELS</sequence>
<keyword evidence="3 7" id="KW-0378">Hydrolase</keyword>
<reference evidence="7 8" key="1">
    <citation type="journal article" date="2018" name="Mol. Plant">
        <title>The genome of Artemisia annua provides insight into the evolution of Asteraceae family and artemisinin biosynthesis.</title>
        <authorList>
            <person name="Shen Q."/>
            <person name="Zhang L."/>
            <person name="Liao Z."/>
            <person name="Wang S."/>
            <person name="Yan T."/>
            <person name="Shi P."/>
            <person name="Liu M."/>
            <person name="Fu X."/>
            <person name="Pan Q."/>
            <person name="Wang Y."/>
            <person name="Lv Z."/>
            <person name="Lu X."/>
            <person name="Zhang F."/>
            <person name="Jiang W."/>
            <person name="Ma Y."/>
            <person name="Chen M."/>
            <person name="Hao X."/>
            <person name="Li L."/>
            <person name="Tang Y."/>
            <person name="Lv G."/>
            <person name="Zhou Y."/>
            <person name="Sun X."/>
            <person name="Brodelius P.E."/>
            <person name="Rose J.K.C."/>
            <person name="Tang K."/>
        </authorList>
    </citation>
    <scope>NUCLEOTIDE SEQUENCE [LARGE SCALE GENOMIC DNA]</scope>
    <source>
        <strain evidence="8">cv. Huhao1</strain>
        <tissue evidence="7">Leaf</tissue>
    </source>
</reference>
<dbReference type="GO" id="GO:0006508">
    <property type="term" value="P:proteolysis"/>
    <property type="evidence" value="ECO:0007669"/>
    <property type="project" value="UniProtKB-KW"/>
</dbReference>
<gene>
    <name evidence="7" type="ORF">CTI12_AA240150</name>
</gene>
<dbReference type="GO" id="GO:0008234">
    <property type="term" value="F:cysteine-type peptidase activity"/>
    <property type="evidence" value="ECO:0007669"/>
    <property type="project" value="InterPro"/>
</dbReference>
<dbReference type="GO" id="GO:0004386">
    <property type="term" value="F:helicase activity"/>
    <property type="evidence" value="ECO:0007669"/>
    <property type="project" value="UniProtKB-KW"/>
</dbReference>
<dbReference type="InterPro" id="IPR045529">
    <property type="entry name" value="DUF6469"/>
</dbReference>
<feature type="coiled-coil region" evidence="4">
    <location>
        <begin position="504"/>
        <end position="561"/>
    </location>
</feature>
<keyword evidence="7" id="KW-0547">Nucleotide-binding</keyword>
<evidence type="ECO:0000256" key="1">
    <source>
        <dbReference type="ARBA" id="ARBA00005234"/>
    </source>
</evidence>
<comment type="similarity">
    <text evidence="1">Belongs to the peptidase C48 family.</text>
</comment>
<proteinExistence type="inferred from homology"/>
<dbReference type="EMBL" id="PKPP01002398">
    <property type="protein sequence ID" value="PWA75523.1"/>
    <property type="molecule type" value="Genomic_DNA"/>
</dbReference>
<keyword evidence="2" id="KW-0645">Protease</keyword>